<evidence type="ECO:0000256" key="2">
    <source>
        <dbReference type="ARBA" id="ARBA00023008"/>
    </source>
</evidence>
<dbReference type="InterPro" id="IPR014756">
    <property type="entry name" value="Ig_E-set"/>
</dbReference>
<evidence type="ECO:0000313" key="5">
    <source>
        <dbReference type="EMBL" id="KCZ61379.1"/>
    </source>
</evidence>
<keyword evidence="6" id="KW-1185">Reference proteome</keyword>
<sequence length="119" mass="12281">MKLGRKMFAMAAIAAILFAAPALAHTTIQAANIENGATLSGAPSAFEFSFGSAVGLAGLELETLAGEAVAISFDPPRGMQKDFSVALPPLVADAYVLKWRAVAKDGHVMKGEVSFTITG</sequence>
<feature type="chain" id="PRO_5001576851" description="CopC domain-containing protein" evidence="3">
    <location>
        <begin position="25"/>
        <end position="119"/>
    </location>
</feature>
<dbReference type="SUPFAM" id="SSF81296">
    <property type="entry name" value="E set domains"/>
    <property type="match status" value="1"/>
</dbReference>
<feature type="signal peptide" evidence="3">
    <location>
        <begin position="1"/>
        <end position="24"/>
    </location>
</feature>
<dbReference type="GO" id="GO:0046688">
    <property type="term" value="P:response to copper ion"/>
    <property type="evidence" value="ECO:0007669"/>
    <property type="project" value="InterPro"/>
</dbReference>
<dbReference type="eggNOG" id="COG2372">
    <property type="taxonomic scope" value="Bacteria"/>
</dbReference>
<evidence type="ECO:0000259" key="4">
    <source>
        <dbReference type="Pfam" id="PF04234"/>
    </source>
</evidence>
<reference evidence="5 6" key="1">
    <citation type="journal article" date="2014" name="Antonie Van Leeuwenhoek">
        <title>Hyphomonas beringensis sp. nov. and Hyphomonas chukchiensis sp. nov., isolated from surface seawater of the Bering Sea and Chukchi Sea.</title>
        <authorList>
            <person name="Li C."/>
            <person name="Lai Q."/>
            <person name="Li G."/>
            <person name="Dong C."/>
            <person name="Wang J."/>
            <person name="Liao Y."/>
            <person name="Shao Z."/>
        </authorList>
    </citation>
    <scope>NUCLEOTIDE SEQUENCE [LARGE SCALE GENOMIC DNA]</scope>
    <source>
        <strain evidence="5 6">22II1-22F38</strain>
    </source>
</reference>
<dbReference type="InterPro" id="IPR014755">
    <property type="entry name" value="Cu-Rt/internalin_Ig-like"/>
</dbReference>
<evidence type="ECO:0000256" key="1">
    <source>
        <dbReference type="ARBA" id="ARBA00022729"/>
    </source>
</evidence>
<dbReference type="OrthoDB" id="9796814at2"/>
<dbReference type="Proteomes" id="UP000024547">
    <property type="component" value="Unassembled WGS sequence"/>
</dbReference>
<comment type="caution">
    <text evidence="5">The sequence shown here is derived from an EMBL/GenBank/DDBJ whole genome shotgun (WGS) entry which is preliminary data.</text>
</comment>
<feature type="domain" description="CopC" evidence="4">
    <location>
        <begin position="25"/>
        <end position="117"/>
    </location>
</feature>
<dbReference type="EMBL" id="AWFH01000015">
    <property type="protein sequence ID" value="KCZ61379.1"/>
    <property type="molecule type" value="Genomic_DNA"/>
</dbReference>
<organism evidence="5 6">
    <name type="scientific">Hyphomonas atlantica</name>
    <dbReference type="NCBI Taxonomy" id="1280948"/>
    <lineage>
        <taxon>Bacteria</taxon>
        <taxon>Pseudomonadati</taxon>
        <taxon>Pseudomonadota</taxon>
        <taxon>Alphaproteobacteria</taxon>
        <taxon>Hyphomonadales</taxon>
        <taxon>Hyphomonadaceae</taxon>
        <taxon>Hyphomonas</taxon>
    </lineage>
</organism>
<evidence type="ECO:0000256" key="3">
    <source>
        <dbReference type="SAM" id="SignalP"/>
    </source>
</evidence>
<dbReference type="InterPro" id="IPR007348">
    <property type="entry name" value="CopC_dom"/>
</dbReference>
<name>A0A059E0E6_9PROT</name>
<keyword evidence="2" id="KW-0186">Copper</keyword>
<protein>
    <recommendedName>
        <fullName evidence="4">CopC domain-containing protein</fullName>
    </recommendedName>
</protein>
<dbReference type="STRING" id="1280948.HY36_16905"/>
<keyword evidence="1 3" id="KW-0732">Signal</keyword>
<dbReference type="AlphaFoldDB" id="A0A059E0E6"/>
<dbReference type="RefSeq" id="WP_035551705.1">
    <property type="nucleotide sequence ID" value="NZ_AWFH01000015.1"/>
</dbReference>
<dbReference type="GO" id="GO:0042597">
    <property type="term" value="C:periplasmic space"/>
    <property type="evidence" value="ECO:0007669"/>
    <property type="project" value="InterPro"/>
</dbReference>
<dbReference type="PATRIC" id="fig|1280948.3.peg.1904"/>
<evidence type="ECO:0000313" key="6">
    <source>
        <dbReference type="Proteomes" id="UP000024547"/>
    </source>
</evidence>
<gene>
    <name evidence="5" type="ORF">HY36_16905</name>
</gene>
<dbReference type="GO" id="GO:0005507">
    <property type="term" value="F:copper ion binding"/>
    <property type="evidence" value="ECO:0007669"/>
    <property type="project" value="InterPro"/>
</dbReference>
<dbReference type="Pfam" id="PF04234">
    <property type="entry name" value="CopC"/>
    <property type="match status" value="1"/>
</dbReference>
<accession>A0A059E0E6</accession>
<proteinExistence type="predicted"/>
<dbReference type="Gene3D" id="2.60.40.1220">
    <property type="match status" value="1"/>
</dbReference>